<evidence type="ECO:0000313" key="2">
    <source>
        <dbReference type="Proteomes" id="UP001152795"/>
    </source>
</evidence>
<comment type="caution">
    <text evidence="1">The sequence shown here is derived from an EMBL/GenBank/DDBJ whole genome shotgun (WGS) entry which is preliminary data.</text>
</comment>
<keyword evidence="2" id="KW-1185">Reference proteome</keyword>
<dbReference type="EMBL" id="CACRXK020021615">
    <property type="protein sequence ID" value="CAB4036013.1"/>
    <property type="molecule type" value="Genomic_DNA"/>
</dbReference>
<organism evidence="1 2">
    <name type="scientific">Paramuricea clavata</name>
    <name type="common">Red gorgonian</name>
    <name type="synonym">Violescent sea-whip</name>
    <dbReference type="NCBI Taxonomy" id="317549"/>
    <lineage>
        <taxon>Eukaryota</taxon>
        <taxon>Metazoa</taxon>
        <taxon>Cnidaria</taxon>
        <taxon>Anthozoa</taxon>
        <taxon>Octocorallia</taxon>
        <taxon>Malacalcyonacea</taxon>
        <taxon>Plexauridae</taxon>
        <taxon>Paramuricea</taxon>
    </lineage>
</organism>
<dbReference type="AlphaFoldDB" id="A0A7D9JU65"/>
<name>A0A7D9JU65_PARCT</name>
<feature type="non-terminal residue" evidence="1">
    <location>
        <position position="100"/>
    </location>
</feature>
<sequence>MSEEKAILARFRAVRGGNRAVITKLINETRTIFEDEQPNRGRLTTITDLLKEKTRLVKDLDEKIINSCEVSDIANEIEEADELNSRILDVQREIKELLND</sequence>
<accession>A0A7D9JU65</accession>
<gene>
    <name evidence="1" type="ORF">PACLA_8A086953</name>
</gene>
<evidence type="ECO:0000313" key="1">
    <source>
        <dbReference type="EMBL" id="CAB4036013.1"/>
    </source>
</evidence>
<dbReference type="OrthoDB" id="6431014at2759"/>
<dbReference type="Proteomes" id="UP001152795">
    <property type="component" value="Unassembled WGS sequence"/>
</dbReference>
<proteinExistence type="predicted"/>
<reference evidence="1" key="1">
    <citation type="submission" date="2020-04" db="EMBL/GenBank/DDBJ databases">
        <authorList>
            <person name="Alioto T."/>
            <person name="Alioto T."/>
            <person name="Gomez Garrido J."/>
        </authorList>
    </citation>
    <scope>NUCLEOTIDE SEQUENCE</scope>
    <source>
        <strain evidence="1">A484AB</strain>
    </source>
</reference>
<protein>
    <submittedName>
        <fullName evidence="1">Uncharacterized protein</fullName>
    </submittedName>
</protein>